<dbReference type="AlphaFoldDB" id="A0A485LXD9"/>
<dbReference type="InterPro" id="IPR000851">
    <property type="entry name" value="Ribosomal_uS5"/>
</dbReference>
<dbReference type="InterPro" id="IPR018192">
    <property type="entry name" value="Ribosomal_uS5_N_CS"/>
</dbReference>
<organism evidence="7">
    <name type="scientific">anaerobic digester metagenome</name>
    <dbReference type="NCBI Taxonomy" id="1263854"/>
    <lineage>
        <taxon>unclassified sequences</taxon>
        <taxon>metagenomes</taxon>
        <taxon>ecological metagenomes</taxon>
    </lineage>
</organism>
<dbReference type="InterPro" id="IPR005324">
    <property type="entry name" value="Ribosomal_uS5_C"/>
</dbReference>
<dbReference type="EMBL" id="CAADRM010000057">
    <property type="protein sequence ID" value="VFU12829.1"/>
    <property type="molecule type" value="Genomic_DNA"/>
</dbReference>
<dbReference type="GO" id="GO:0042254">
    <property type="term" value="P:ribosome biogenesis"/>
    <property type="evidence" value="ECO:0007669"/>
    <property type="project" value="UniProtKB-ARBA"/>
</dbReference>
<gene>
    <name evidence="7" type="primary">rpsE</name>
    <name evidence="7" type="ORF">SCFA_150020</name>
</gene>
<dbReference type="GO" id="GO:0003735">
    <property type="term" value="F:structural constituent of ribosome"/>
    <property type="evidence" value="ECO:0007669"/>
    <property type="project" value="InterPro"/>
</dbReference>
<dbReference type="SUPFAM" id="SSF54768">
    <property type="entry name" value="dsRNA-binding domain-like"/>
    <property type="match status" value="1"/>
</dbReference>
<keyword evidence="4" id="KW-0689">Ribosomal protein</keyword>
<keyword evidence="5" id="KW-0687">Ribonucleoprotein</keyword>
<comment type="similarity">
    <text evidence="1">Belongs to the universal ribosomal protein uS5 family.</text>
</comment>
<evidence type="ECO:0000256" key="4">
    <source>
        <dbReference type="ARBA" id="ARBA00022980"/>
    </source>
</evidence>
<dbReference type="SUPFAM" id="SSF54211">
    <property type="entry name" value="Ribosomal protein S5 domain 2-like"/>
    <property type="match status" value="1"/>
</dbReference>
<evidence type="ECO:0000256" key="3">
    <source>
        <dbReference type="ARBA" id="ARBA00022884"/>
    </source>
</evidence>
<dbReference type="Gene3D" id="3.30.160.20">
    <property type="match status" value="1"/>
</dbReference>
<reference evidence="7" key="1">
    <citation type="submission" date="2019-03" db="EMBL/GenBank/DDBJ databases">
        <authorList>
            <person name="Hao L."/>
        </authorList>
    </citation>
    <scope>NUCLEOTIDE SEQUENCE</scope>
</reference>
<dbReference type="GO" id="GO:0005737">
    <property type="term" value="C:cytoplasm"/>
    <property type="evidence" value="ECO:0007669"/>
    <property type="project" value="UniProtKB-ARBA"/>
</dbReference>
<dbReference type="FunFam" id="3.30.230.10:FF:000002">
    <property type="entry name" value="30S ribosomal protein S5"/>
    <property type="match status" value="1"/>
</dbReference>
<dbReference type="InterPro" id="IPR013810">
    <property type="entry name" value="Ribosomal_uS5_N"/>
</dbReference>
<evidence type="ECO:0000256" key="2">
    <source>
        <dbReference type="ARBA" id="ARBA00022730"/>
    </source>
</evidence>
<dbReference type="GO" id="GO:0015935">
    <property type="term" value="C:small ribosomal subunit"/>
    <property type="evidence" value="ECO:0007669"/>
    <property type="project" value="InterPro"/>
</dbReference>
<dbReference type="NCBIfam" id="TIGR01021">
    <property type="entry name" value="rpsE_bact"/>
    <property type="match status" value="1"/>
</dbReference>
<dbReference type="HAMAP" id="MF_01307_B">
    <property type="entry name" value="Ribosomal_uS5_B"/>
    <property type="match status" value="1"/>
</dbReference>
<keyword evidence="2" id="KW-0699">rRNA-binding</keyword>
<evidence type="ECO:0000256" key="1">
    <source>
        <dbReference type="ARBA" id="ARBA00008945"/>
    </source>
</evidence>
<sequence length="170" mass="18108">MARIDRESFVEESEQLIDKVVYINRVAKVVKGGKRFRFSALVVVGDGNGRVGHGIGKAKEVATSIRKGFEVAKKTMVPVSIIEGTVPHPIVGEFGSSKVVLKPAPPGTGVIAGNAVRAVLEAAGLKNVVAKTLGSRNHNNVIRATFEALRGMETRESVEAKRGISLRPAK</sequence>
<dbReference type="InterPro" id="IPR005712">
    <property type="entry name" value="Ribosomal_uS5_bac-type"/>
</dbReference>
<protein>
    <submittedName>
        <fullName evidence="7">30S ribosomal subunit protein S5</fullName>
    </submittedName>
</protein>
<keyword evidence="3" id="KW-0694">RNA-binding</keyword>
<evidence type="ECO:0000313" key="7">
    <source>
        <dbReference type="EMBL" id="VFU12829.1"/>
    </source>
</evidence>
<feature type="domain" description="S5 DRBM" evidence="6">
    <location>
        <begin position="16"/>
        <end position="79"/>
    </location>
</feature>
<accession>A0A485LXD9</accession>
<dbReference type="PROSITE" id="PS00585">
    <property type="entry name" value="RIBOSOMAL_S5"/>
    <property type="match status" value="1"/>
</dbReference>
<name>A0A485LXD9_9ZZZZ</name>
<dbReference type="PANTHER" id="PTHR48277">
    <property type="entry name" value="MITOCHONDRIAL RIBOSOMAL PROTEIN S5"/>
    <property type="match status" value="1"/>
</dbReference>
<dbReference type="Gene3D" id="3.30.230.10">
    <property type="match status" value="1"/>
</dbReference>
<proteinExistence type="inferred from homology"/>
<dbReference type="GO" id="GO:0019843">
    <property type="term" value="F:rRNA binding"/>
    <property type="evidence" value="ECO:0007669"/>
    <property type="project" value="UniProtKB-KW"/>
</dbReference>
<dbReference type="Pfam" id="PF03719">
    <property type="entry name" value="Ribosomal_S5_C"/>
    <property type="match status" value="1"/>
</dbReference>
<dbReference type="Pfam" id="PF00333">
    <property type="entry name" value="Ribosomal_S5"/>
    <property type="match status" value="1"/>
</dbReference>
<dbReference type="PROSITE" id="PS50881">
    <property type="entry name" value="S5_DSRBD"/>
    <property type="match status" value="1"/>
</dbReference>
<evidence type="ECO:0000256" key="5">
    <source>
        <dbReference type="ARBA" id="ARBA00023274"/>
    </source>
</evidence>
<dbReference type="InterPro" id="IPR020568">
    <property type="entry name" value="Ribosomal_Su5_D2-typ_SF"/>
</dbReference>
<dbReference type="InterPro" id="IPR014721">
    <property type="entry name" value="Ribsml_uS5_D2-typ_fold_subgr"/>
</dbReference>
<dbReference type="FunFam" id="3.30.160.20:FF:000001">
    <property type="entry name" value="30S ribosomal protein S5"/>
    <property type="match status" value="1"/>
</dbReference>
<dbReference type="GO" id="GO:0006412">
    <property type="term" value="P:translation"/>
    <property type="evidence" value="ECO:0007669"/>
    <property type="project" value="InterPro"/>
</dbReference>
<dbReference type="PANTHER" id="PTHR48277:SF1">
    <property type="entry name" value="MITOCHONDRIAL RIBOSOMAL PROTEIN S5"/>
    <property type="match status" value="1"/>
</dbReference>
<evidence type="ECO:0000259" key="6">
    <source>
        <dbReference type="PROSITE" id="PS50881"/>
    </source>
</evidence>